<dbReference type="AlphaFoldDB" id="A0A9D4VCF7"/>
<gene>
    <name evidence="3" type="ORF">GOP47_0003238</name>
</gene>
<evidence type="ECO:0000256" key="1">
    <source>
        <dbReference type="SAM" id="MobiDB-lite"/>
    </source>
</evidence>
<feature type="signal peptide" evidence="2">
    <location>
        <begin position="1"/>
        <end position="29"/>
    </location>
</feature>
<organism evidence="3 4">
    <name type="scientific">Adiantum capillus-veneris</name>
    <name type="common">Maidenhair fern</name>
    <dbReference type="NCBI Taxonomy" id="13818"/>
    <lineage>
        <taxon>Eukaryota</taxon>
        <taxon>Viridiplantae</taxon>
        <taxon>Streptophyta</taxon>
        <taxon>Embryophyta</taxon>
        <taxon>Tracheophyta</taxon>
        <taxon>Polypodiopsida</taxon>
        <taxon>Polypodiidae</taxon>
        <taxon>Polypodiales</taxon>
        <taxon>Pteridineae</taxon>
        <taxon>Pteridaceae</taxon>
        <taxon>Vittarioideae</taxon>
        <taxon>Adiantum</taxon>
    </lineage>
</organism>
<name>A0A9D4VCF7_ADICA</name>
<feature type="region of interest" description="Disordered" evidence="1">
    <location>
        <begin position="52"/>
        <end position="101"/>
    </location>
</feature>
<keyword evidence="4" id="KW-1185">Reference proteome</keyword>
<protein>
    <submittedName>
        <fullName evidence="3">Uncharacterized protein</fullName>
    </submittedName>
</protein>
<feature type="chain" id="PRO_5038672106" evidence="2">
    <location>
        <begin position="30"/>
        <end position="101"/>
    </location>
</feature>
<sequence length="101" mass="10333">MKVEGITCFLTLLLVTMMSMQATLKLVHANGPYNLREDGGSIVGGQLLSAPAANASSNSSSSNATTAPSSTTTSKPNSTAAFNSSNLHSRARRGPIGSNCC</sequence>
<proteinExistence type="predicted"/>
<dbReference type="Proteomes" id="UP000886520">
    <property type="component" value="Chromosome 3"/>
</dbReference>
<evidence type="ECO:0000313" key="4">
    <source>
        <dbReference type="Proteomes" id="UP000886520"/>
    </source>
</evidence>
<reference evidence="3" key="1">
    <citation type="submission" date="2021-01" db="EMBL/GenBank/DDBJ databases">
        <title>Adiantum capillus-veneris genome.</title>
        <authorList>
            <person name="Fang Y."/>
            <person name="Liao Q."/>
        </authorList>
    </citation>
    <scope>NUCLEOTIDE SEQUENCE</scope>
    <source>
        <strain evidence="3">H3</strain>
        <tissue evidence="3">Leaf</tissue>
    </source>
</reference>
<comment type="caution">
    <text evidence="3">The sequence shown here is derived from an EMBL/GenBank/DDBJ whole genome shotgun (WGS) entry which is preliminary data.</text>
</comment>
<accession>A0A9D4VCF7</accession>
<feature type="compositionally biased region" description="Low complexity" evidence="1">
    <location>
        <begin position="52"/>
        <end position="81"/>
    </location>
</feature>
<evidence type="ECO:0000313" key="3">
    <source>
        <dbReference type="EMBL" id="KAI5083495.1"/>
    </source>
</evidence>
<keyword evidence="2" id="KW-0732">Signal</keyword>
<dbReference type="EMBL" id="JABFUD020000002">
    <property type="protein sequence ID" value="KAI5083495.1"/>
    <property type="molecule type" value="Genomic_DNA"/>
</dbReference>
<evidence type="ECO:0000256" key="2">
    <source>
        <dbReference type="SAM" id="SignalP"/>
    </source>
</evidence>